<keyword evidence="1" id="KW-1133">Transmembrane helix</keyword>
<gene>
    <name evidence="2" type="ORF">FHW16_005309</name>
</gene>
<feature type="transmembrane region" description="Helical" evidence="1">
    <location>
        <begin position="18"/>
        <end position="37"/>
    </location>
</feature>
<dbReference type="InterPro" id="IPR018666">
    <property type="entry name" value="DUF2125"/>
</dbReference>
<evidence type="ECO:0000256" key="1">
    <source>
        <dbReference type="SAM" id="Phobius"/>
    </source>
</evidence>
<keyword evidence="1" id="KW-0472">Membrane</keyword>
<keyword evidence="1" id="KW-0812">Transmembrane</keyword>
<evidence type="ECO:0000313" key="2">
    <source>
        <dbReference type="EMBL" id="MBA8881568.1"/>
    </source>
</evidence>
<reference evidence="2 3" key="1">
    <citation type="submission" date="2020-07" db="EMBL/GenBank/DDBJ databases">
        <title>Genomic Encyclopedia of Type Strains, Phase IV (KMG-V): Genome sequencing to study the core and pangenomes of soil and plant-associated prokaryotes.</title>
        <authorList>
            <person name="Whitman W."/>
        </authorList>
    </citation>
    <scope>NUCLEOTIDE SEQUENCE [LARGE SCALE GENOMIC DNA]</scope>
    <source>
        <strain evidence="2 3">AN3</strain>
    </source>
</reference>
<accession>A0A839ETR2</accession>
<sequence length="339" mass="35895">MTSSTADKSYNAGRRIRFLAVGIVIIGLLYTGGWYYLANVLETRVATNIAGLQAKGINAACDNATARGYPFRLGLNCSSVSWVDQAKNVSVSTGAFRSAAQIYAPFHIVSEVDGPAAVNVPGMMPLDLNWDNLKSSVRLDKPIPRRLSLEGSNVVINQHNPSGAATPLATLKDGQLHFRAIEPAMDIALSFNNLKVADNTIYDKPLPELTGAADIQLANGFALIGKTERDLSVLRGQSGILRRVDLALPDGSGVAISGPFSVADDGRISGDFKITMRNPESVATTVKSIFPGQNKIISSVVQAMAFVPKDASGAPTLPVTVKNGKMSVGFISIGRLPSL</sequence>
<evidence type="ECO:0008006" key="4">
    <source>
        <dbReference type="Google" id="ProtNLM"/>
    </source>
</evidence>
<dbReference type="EMBL" id="JACGXN010000015">
    <property type="protein sequence ID" value="MBA8881568.1"/>
    <property type="molecule type" value="Genomic_DNA"/>
</dbReference>
<keyword evidence="3" id="KW-1185">Reference proteome</keyword>
<protein>
    <recommendedName>
        <fullName evidence="4">DUF2125 domain-containing protein</fullName>
    </recommendedName>
</protein>
<dbReference type="Proteomes" id="UP000549052">
    <property type="component" value="Unassembled WGS sequence"/>
</dbReference>
<proteinExistence type="predicted"/>
<comment type="caution">
    <text evidence="2">The sequence shown here is derived from an EMBL/GenBank/DDBJ whole genome shotgun (WGS) entry which is preliminary data.</text>
</comment>
<name>A0A839ETR2_9HYPH</name>
<dbReference type="AlphaFoldDB" id="A0A839ETR2"/>
<organism evidence="2 3">
    <name type="scientific">Phyllobacterium myrsinacearum</name>
    <dbReference type="NCBI Taxonomy" id="28101"/>
    <lineage>
        <taxon>Bacteria</taxon>
        <taxon>Pseudomonadati</taxon>
        <taxon>Pseudomonadota</taxon>
        <taxon>Alphaproteobacteria</taxon>
        <taxon>Hyphomicrobiales</taxon>
        <taxon>Phyllobacteriaceae</taxon>
        <taxon>Phyllobacterium</taxon>
    </lineage>
</organism>
<evidence type="ECO:0000313" key="3">
    <source>
        <dbReference type="Proteomes" id="UP000549052"/>
    </source>
</evidence>
<dbReference type="Pfam" id="PF09898">
    <property type="entry name" value="DUF2125"/>
    <property type="match status" value="1"/>
</dbReference>
<dbReference type="RefSeq" id="WP_182552133.1">
    <property type="nucleotide sequence ID" value="NZ_JACGXN010000015.1"/>
</dbReference>